<evidence type="ECO:0000256" key="2">
    <source>
        <dbReference type="ARBA" id="ARBA00022475"/>
    </source>
</evidence>
<keyword evidence="6 7" id="KW-0012">Acyltransferase</keyword>
<dbReference type="PANTHER" id="PTHR30606:SF9">
    <property type="entry name" value="LIPID A BIOSYNTHESIS LAUROYLTRANSFERASE"/>
    <property type="match status" value="1"/>
</dbReference>
<dbReference type="GO" id="GO:1901137">
    <property type="term" value="P:carbohydrate derivative biosynthetic process"/>
    <property type="evidence" value="ECO:0007669"/>
    <property type="project" value="UniProtKB-ARBA"/>
</dbReference>
<evidence type="ECO:0000256" key="5">
    <source>
        <dbReference type="ARBA" id="ARBA00023136"/>
    </source>
</evidence>
<evidence type="ECO:0000256" key="6">
    <source>
        <dbReference type="ARBA" id="ARBA00023315"/>
    </source>
</evidence>
<dbReference type="GO" id="GO:0005886">
    <property type="term" value="C:plasma membrane"/>
    <property type="evidence" value="ECO:0007669"/>
    <property type="project" value="UniProtKB-SubCell"/>
</dbReference>
<comment type="subcellular location">
    <subcellularLocation>
        <location evidence="1">Cell inner membrane</location>
    </subcellularLocation>
</comment>
<dbReference type="PANTHER" id="PTHR30606">
    <property type="entry name" value="LIPID A BIOSYNTHESIS LAUROYL ACYLTRANSFERASE"/>
    <property type="match status" value="1"/>
</dbReference>
<dbReference type="AlphaFoldDB" id="A0A1J5RJZ1"/>
<organism evidence="7">
    <name type="scientific">mine drainage metagenome</name>
    <dbReference type="NCBI Taxonomy" id="410659"/>
    <lineage>
        <taxon>unclassified sequences</taxon>
        <taxon>metagenomes</taxon>
        <taxon>ecological metagenomes</taxon>
    </lineage>
</organism>
<dbReference type="GO" id="GO:0016746">
    <property type="term" value="F:acyltransferase activity"/>
    <property type="evidence" value="ECO:0007669"/>
    <property type="project" value="UniProtKB-KW"/>
</dbReference>
<dbReference type="GO" id="GO:0008610">
    <property type="term" value="P:lipid biosynthetic process"/>
    <property type="evidence" value="ECO:0007669"/>
    <property type="project" value="UniProtKB-ARBA"/>
</dbReference>
<name>A0A1J5RJZ1_9ZZZZ</name>
<keyword evidence="5" id="KW-0472">Membrane</keyword>
<evidence type="ECO:0000256" key="3">
    <source>
        <dbReference type="ARBA" id="ARBA00022519"/>
    </source>
</evidence>
<proteinExistence type="predicted"/>
<comment type="caution">
    <text evidence="7">The sequence shown here is derived from an EMBL/GenBank/DDBJ whole genome shotgun (WGS) entry which is preliminary data.</text>
</comment>
<sequence length="332" mass="36395">MSPTDSSGAPADDTAGRGGRRSAAWAQFGERGSSVMLRVMVWISLRLGRRPARAVLLGIAGYFLVFAPKARRASAAFLTRALGRPPTWRERFRHIHTFASTIHDRVFLLNDRADLFDLELRGVEHIEAALAQGRGALLMGAHFGSFEVLRAAGRLRGRLSIALLMYPDNARKINAALHAINPAAEQEIIALGRADSMLRVNQALDAGSVVGILADRAVRDDAIAHRRFLGADAPWPLGPLRMAVLLKRPVLFVAGIYRGGSRYTITFEPLPDLTGAGRQQRAEAVQRSLDRYVELLEQHCREAPDNWFNFFDFWDSGSRGGAASTAPCPPPP</sequence>
<dbReference type="InterPro" id="IPR004960">
    <property type="entry name" value="LipA_acyltrans"/>
</dbReference>
<gene>
    <name evidence="7" type="ORF">GALL_282380</name>
</gene>
<dbReference type="PIRSF" id="PIRSF028561">
    <property type="entry name" value="Ac_Trasf"/>
    <property type="match status" value="1"/>
</dbReference>
<dbReference type="CDD" id="cd07984">
    <property type="entry name" value="LPLAT_LABLAT-like"/>
    <property type="match status" value="1"/>
</dbReference>
<keyword evidence="3" id="KW-0997">Cell inner membrane</keyword>
<dbReference type="InterPro" id="IPR014548">
    <property type="entry name" value="Ac_Trasf"/>
</dbReference>
<accession>A0A1J5RJZ1</accession>
<dbReference type="Pfam" id="PF03279">
    <property type="entry name" value="Lip_A_acyltrans"/>
    <property type="match status" value="1"/>
</dbReference>
<dbReference type="EMBL" id="MLJW01000313">
    <property type="protein sequence ID" value="OIQ89867.1"/>
    <property type="molecule type" value="Genomic_DNA"/>
</dbReference>
<reference evidence="7" key="1">
    <citation type="submission" date="2016-10" db="EMBL/GenBank/DDBJ databases">
        <title>Sequence of Gallionella enrichment culture.</title>
        <authorList>
            <person name="Poehlein A."/>
            <person name="Muehling M."/>
            <person name="Daniel R."/>
        </authorList>
    </citation>
    <scope>NUCLEOTIDE SEQUENCE</scope>
</reference>
<keyword evidence="4 7" id="KW-0808">Transferase</keyword>
<keyword evidence="2" id="KW-1003">Cell membrane</keyword>
<evidence type="ECO:0000256" key="1">
    <source>
        <dbReference type="ARBA" id="ARBA00004533"/>
    </source>
</evidence>
<protein>
    <submittedName>
        <fullName evidence="7">Lipid A biosynthesis lauroyl acyltransferase</fullName>
    </submittedName>
</protein>
<evidence type="ECO:0000256" key="4">
    <source>
        <dbReference type="ARBA" id="ARBA00022679"/>
    </source>
</evidence>
<evidence type="ECO:0000313" key="7">
    <source>
        <dbReference type="EMBL" id="OIQ89867.1"/>
    </source>
</evidence>